<accession>A0A2P7QRU0</accession>
<organism evidence="1 2">
    <name type="scientific">Allosphingosinicella deserti</name>
    <dbReference type="NCBI Taxonomy" id="2116704"/>
    <lineage>
        <taxon>Bacteria</taxon>
        <taxon>Pseudomonadati</taxon>
        <taxon>Pseudomonadota</taxon>
        <taxon>Alphaproteobacteria</taxon>
        <taxon>Sphingomonadales</taxon>
        <taxon>Sphingomonadaceae</taxon>
        <taxon>Allosphingosinicella</taxon>
    </lineage>
</organism>
<reference evidence="1 2" key="1">
    <citation type="submission" date="2018-03" db="EMBL/GenBank/DDBJ databases">
        <title>The draft genome of Sphingosinicella sp. GL-C-18.</title>
        <authorList>
            <person name="Liu L."/>
            <person name="Li L."/>
            <person name="Liang L."/>
            <person name="Zhang X."/>
            <person name="Wang T."/>
        </authorList>
    </citation>
    <scope>NUCLEOTIDE SEQUENCE [LARGE SCALE GENOMIC DNA]</scope>
    <source>
        <strain evidence="1 2">GL-C-18</strain>
    </source>
</reference>
<dbReference type="EMBL" id="PXYI01000003">
    <property type="protein sequence ID" value="PSJ40686.1"/>
    <property type="molecule type" value="Genomic_DNA"/>
</dbReference>
<name>A0A2P7QRU0_9SPHN</name>
<dbReference type="AlphaFoldDB" id="A0A2P7QRU0"/>
<proteinExistence type="predicted"/>
<evidence type="ECO:0000313" key="2">
    <source>
        <dbReference type="Proteomes" id="UP000241167"/>
    </source>
</evidence>
<sequence length="72" mass="8008">MQLSFGPCCDPDRHLGDAALIVYIIKLGDLIAFDDVAWRYPDLLIRAADAHLALSGDLPEQRDRTPCRAERG</sequence>
<evidence type="ECO:0000313" key="1">
    <source>
        <dbReference type="EMBL" id="PSJ40686.1"/>
    </source>
</evidence>
<gene>
    <name evidence="1" type="ORF">C7I55_10250</name>
</gene>
<keyword evidence="2" id="KW-1185">Reference proteome</keyword>
<dbReference type="Proteomes" id="UP000241167">
    <property type="component" value="Unassembled WGS sequence"/>
</dbReference>
<comment type="caution">
    <text evidence="1">The sequence shown here is derived from an EMBL/GenBank/DDBJ whole genome shotgun (WGS) entry which is preliminary data.</text>
</comment>
<protein>
    <submittedName>
        <fullName evidence="1">Uncharacterized protein</fullName>
    </submittedName>
</protein>